<dbReference type="Proteomes" id="UP000324021">
    <property type="component" value="Unassembled WGS sequence"/>
</dbReference>
<evidence type="ECO:0000313" key="6">
    <source>
        <dbReference type="Proteomes" id="UP000324021"/>
    </source>
</evidence>
<keyword evidence="2" id="KW-0812">Transmembrane</keyword>
<dbReference type="EMBL" id="FMZP01000022">
    <property type="protein sequence ID" value="SDD41256.1"/>
    <property type="molecule type" value="Genomic_DNA"/>
</dbReference>
<evidence type="ECO:0000313" key="5">
    <source>
        <dbReference type="Proteomes" id="UP000199320"/>
    </source>
</evidence>
<feature type="region of interest" description="Disordered" evidence="1">
    <location>
        <begin position="1"/>
        <end position="20"/>
    </location>
</feature>
<evidence type="ECO:0000313" key="4">
    <source>
        <dbReference type="EMBL" id="SET98767.1"/>
    </source>
</evidence>
<reference evidence="5 6" key="2">
    <citation type="submission" date="2016-10" db="EMBL/GenBank/DDBJ databases">
        <authorList>
            <person name="Varghese N."/>
            <person name="Submissions S."/>
        </authorList>
    </citation>
    <scope>NUCLEOTIDE SEQUENCE [LARGE SCALE GENOMIC DNA]</scope>
    <source>
        <strain evidence="3 6">CDM_1</strain>
        <strain evidence="5">CDM_6</strain>
    </source>
</reference>
<feature type="transmembrane region" description="Helical" evidence="2">
    <location>
        <begin position="28"/>
        <end position="50"/>
    </location>
</feature>
<sequence>MSDKKPNNPLSPYYPSETPSLSGNVPKWIAIGVVLWGVFWAIYMLLDLLFGSIPSPF</sequence>
<reference evidence="4" key="1">
    <citation type="submission" date="2016-10" db="EMBL/GenBank/DDBJ databases">
        <authorList>
            <person name="de Groot N.N."/>
        </authorList>
    </citation>
    <scope>NUCLEOTIDE SEQUENCE [LARGE SCALE GENOMIC DNA]</scope>
    <source>
        <strain evidence="4">CDM_6</strain>
    </source>
</reference>
<dbReference type="OrthoDB" id="189990at2157"/>
<evidence type="ECO:0000256" key="1">
    <source>
        <dbReference type="SAM" id="MobiDB-lite"/>
    </source>
</evidence>
<proteinExistence type="predicted"/>
<evidence type="ECO:0000313" key="3">
    <source>
        <dbReference type="EMBL" id="SDD41256.1"/>
    </source>
</evidence>
<dbReference type="Proteomes" id="UP000199320">
    <property type="component" value="Unassembled WGS sequence"/>
</dbReference>
<accession>A0A1I0INS4</accession>
<dbReference type="RefSeq" id="WP_175542228.1">
    <property type="nucleotide sequence ID" value="NZ_FMZP01000022.1"/>
</dbReference>
<evidence type="ECO:0000256" key="2">
    <source>
        <dbReference type="SAM" id="Phobius"/>
    </source>
</evidence>
<dbReference type="EMBL" id="FOIC01000023">
    <property type="protein sequence ID" value="SET98767.1"/>
    <property type="molecule type" value="Genomic_DNA"/>
</dbReference>
<gene>
    <name evidence="4" type="ORF">SAMN04488694_12330</name>
    <name evidence="3" type="ORF">SAMN05192552_102210</name>
</gene>
<organism evidence="4 5">
    <name type="scientific">Natrinema hispanicum</name>
    <dbReference type="NCBI Taxonomy" id="392421"/>
    <lineage>
        <taxon>Archaea</taxon>
        <taxon>Methanobacteriati</taxon>
        <taxon>Methanobacteriota</taxon>
        <taxon>Stenosarchaea group</taxon>
        <taxon>Halobacteria</taxon>
        <taxon>Halobacteriales</taxon>
        <taxon>Natrialbaceae</taxon>
        <taxon>Natrinema</taxon>
    </lineage>
</organism>
<keyword evidence="5" id="KW-1185">Reference proteome</keyword>
<dbReference type="AlphaFoldDB" id="A0A1I0INS4"/>
<name>A0A1I0INS4_9EURY</name>
<protein>
    <submittedName>
        <fullName evidence="4">Uncharacterized protein</fullName>
    </submittedName>
</protein>
<keyword evidence="2" id="KW-1133">Transmembrane helix</keyword>
<keyword evidence="2" id="KW-0472">Membrane</keyword>